<evidence type="ECO:0000256" key="2">
    <source>
        <dbReference type="SAM" id="Phobius"/>
    </source>
</evidence>
<feature type="transmembrane region" description="Helical" evidence="2">
    <location>
        <begin position="102"/>
        <end position="126"/>
    </location>
</feature>
<dbReference type="GO" id="GO:0022857">
    <property type="term" value="F:transmembrane transporter activity"/>
    <property type="evidence" value="ECO:0007669"/>
    <property type="project" value="InterPro"/>
</dbReference>
<evidence type="ECO:0000256" key="1">
    <source>
        <dbReference type="ARBA" id="ARBA00004141"/>
    </source>
</evidence>
<keyword evidence="2" id="KW-1133">Transmembrane helix</keyword>
<comment type="caution">
    <text evidence="4">The sequence shown here is derived from an EMBL/GenBank/DDBJ whole genome shotgun (WGS) entry which is preliminary data.</text>
</comment>
<proteinExistence type="predicted"/>
<evidence type="ECO:0000259" key="3">
    <source>
        <dbReference type="PROSITE" id="PS50850"/>
    </source>
</evidence>
<keyword evidence="5" id="KW-1185">Reference proteome</keyword>
<dbReference type="RefSeq" id="XP_064703917.1">
    <property type="nucleotide sequence ID" value="XM_064849214.1"/>
</dbReference>
<reference evidence="4 5" key="1">
    <citation type="submission" date="2023-08" db="EMBL/GenBank/DDBJ databases">
        <title>Black Yeasts Isolated from many extreme environments.</title>
        <authorList>
            <person name="Coleine C."/>
            <person name="Stajich J.E."/>
            <person name="Selbmann L."/>
        </authorList>
    </citation>
    <scope>NUCLEOTIDE SEQUENCE [LARGE SCALE GENOMIC DNA]</scope>
    <source>
        <strain evidence="4 5">CCFEE 5792</strain>
    </source>
</reference>
<dbReference type="EMBL" id="JAVRRD010000021">
    <property type="protein sequence ID" value="KAK5048558.1"/>
    <property type="molecule type" value="Genomic_DNA"/>
</dbReference>
<dbReference type="Gene3D" id="1.20.1250.20">
    <property type="entry name" value="MFS general substrate transporter like domains"/>
    <property type="match status" value="1"/>
</dbReference>
<sequence length="178" mass="19102">MSLLGTLVISLQLVVYPTLQDRFGTIKIWRSALIIFPLAYLVAPYPSLVASTVSQNGERRVPLVWLSIDRVIFCFIFGKTGVTPATTLLINDCTPHPSGRATIHAAATVVGILSRSIFPMVVLVIFGRGLAMGVIGLAFWSLSGLAALAYVGSLWVIEGSNGAEIVLSDSDTNEEDRP</sequence>
<organism evidence="4 5">
    <name type="scientific">Exophiala bonariae</name>
    <dbReference type="NCBI Taxonomy" id="1690606"/>
    <lineage>
        <taxon>Eukaryota</taxon>
        <taxon>Fungi</taxon>
        <taxon>Dikarya</taxon>
        <taxon>Ascomycota</taxon>
        <taxon>Pezizomycotina</taxon>
        <taxon>Eurotiomycetes</taxon>
        <taxon>Chaetothyriomycetidae</taxon>
        <taxon>Chaetothyriales</taxon>
        <taxon>Herpotrichiellaceae</taxon>
        <taxon>Exophiala</taxon>
    </lineage>
</organism>
<dbReference type="PROSITE" id="PS50850">
    <property type="entry name" value="MFS"/>
    <property type="match status" value="1"/>
</dbReference>
<name>A0AAV9N2Y3_9EURO</name>
<dbReference type="SUPFAM" id="SSF103473">
    <property type="entry name" value="MFS general substrate transporter"/>
    <property type="match status" value="1"/>
</dbReference>
<evidence type="ECO:0000313" key="5">
    <source>
        <dbReference type="Proteomes" id="UP001358417"/>
    </source>
</evidence>
<evidence type="ECO:0000313" key="4">
    <source>
        <dbReference type="EMBL" id="KAK5048558.1"/>
    </source>
</evidence>
<accession>A0AAV9N2Y3</accession>
<dbReference type="InterPro" id="IPR036259">
    <property type="entry name" value="MFS_trans_sf"/>
</dbReference>
<keyword evidence="2" id="KW-0472">Membrane</keyword>
<dbReference type="Proteomes" id="UP001358417">
    <property type="component" value="Unassembled WGS sequence"/>
</dbReference>
<feature type="transmembrane region" description="Helical" evidence="2">
    <location>
        <begin position="133"/>
        <end position="157"/>
    </location>
</feature>
<keyword evidence="2" id="KW-0812">Transmembrane</keyword>
<dbReference type="GO" id="GO:0016020">
    <property type="term" value="C:membrane"/>
    <property type="evidence" value="ECO:0007669"/>
    <property type="project" value="UniProtKB-SubCell"/>
</dbReference>
<protein>
    <recommendedName>
        <fullName evidence="3">Major facilitator superfamily (MFS) profile domain-containing protein</fullName>
    </recommendedName>
</protein>
<dbReference type="GeneID" id="89973824"/>
<dbReference type="AlphaFoldDB" id="A0AAV9N2Y3"/>
<feature type="transmembrane region" description="Helical" evidence="2">
    <location>
        <begin position="63"/>
        <end position="82"/>
    </location>
</feature>
<dbReference type="InterPro" id="IPR020846">
    <property type="entry name" value="MFS_dom"/>
</dbReference>
<comment type="subcellular location">
    <subcellularLocation>
        <location evidence="1">Membrane</location>
        <topology evidence="1">Multi-pass membrane protein</topology>
    </subcellularLocation>
</comment>
<feature type="domain" description="Major facilitator superfamily (MFS) profile" evidence="3">
    <location>
        <begin position="1"/>
        <end position="161"/>
    </location>
</feature>
<feature type="transmembrane region" description="Helical" evidence="2">
    <location>
        <begin position="30"/>
        <end position="51"/>
    </location>
</feature>
<gene>
    <name evidence="4" type="ORF">LTR84_005649</name>
</gene>